<sequence length="88" mass="10448">MHEQYYFLITAVTGCRAAVIWAGLLRPYKVAFNNIMISRFKRTMYQCIYFYCTSIMVDMYGLEETNCEKKNLQDLQKAPNSTYLRSYD</sequence>
<feature type="transmembrane region" description="Helical" evidence="1">
    <location>
        <begin position="6"/>
        <end position="24"/>
    </location>
</feature>
<accession>A0A6M2DA96</accession>
<organism evidence="2">
    <name type="scientific">Rhipicephalus microplus</name>
    <name type="common">Cattle tick</name>
    <name type="synonym">Boophilus microplus</name>
    <dbReference type="NCBI Taxonomy" id="6941"/>
    <lineage>
        <taxon>Eukaryota</taxon>
        <taxon>Metazoa</taxon>
        <taxon>Ecdysozoa</taxon>
        <taxon>Arthropoda</taxon>
        <taxon>Chelicerata</taxon>
        <taxon>Arachnida</taxon>
        <taxon>Acari</taxon>
        <taxon>Parasitiformes</taxon>
        <taxon>Ixodida</taxon>
        <taxon>Ixodoidea</taxon>
        <taxon>Ixodidae</taxon>
        <taxon>Rhipicephalinae</taxon>
        <taxon>Rhipicephalus</taxon>
        <taxon>Boophilus</taxon>
    </lineage>
</organism>
<keyword evidence="1" id="KW-1133">Transmembrane helix</keyword>
<feature type="transmembrane region" description="Helical" evidence="1">
    <location>
        <begin position="44"/>
        <end position="62"/>
    </location>
</feature>
<name>A0A6M2DA96_RHIMP</name>
<proteinExistence type="predicted"/>
<dbReference type="EMBL" id="GHWJ01010318">
    <property type="protein sequence ID" value="NOV43055.1"/>
    <property type="molecule type" value="Transcribed_RNA"/>
</dbReference>
<keyword evidence="1" id="KW-0472">Membrane</keyword>
<evidence type="ECO:0000313" key="2">
    <source>
        <dbReference type="EMBL" id="NOV43055.1"/>
    </source>
</evidence>
<keyword evidence="1" id="KW-0812">Transmembrane</keyword>
<evidence type="ECO:0000256" key="1">
    <source>
        <dbReference type="SAM" id="Phobius"/>
    </source>
</evidence>
<reference evidence="2" key="1">
    <citation type="submission" date="2019-09" db="EMBL/GenBank/DDBJ databases">
        <title>Organ-specific transcriptomic study of the physiology of the cattle tick, Rhipicephalus microplus.</title>
        <authorList>
            <person name="Tirloni L."/>
            <person name="Braz G."/>
            <person name="Gandara A.C.P."/>
            <person name="Sabadin G.A."/>
            <person name="da Silva R.M."/>
            <person name="Guizzo M.G."/>
            <person name="Machado J.A."/>
            <person name="Costa E.P."/>
            <person name="Gomes H.F."/>
            <person name="Moraes J."/>
            <person name="Mota M.B.S."/>
            <person name="Mesquita R.D."/>
            <person name="Alvarenga P.H."/>
            <person name="Alves F."/>
            <person name="Seixas A."/>
            <person name="da Fonseca R.N."/>
            <person name="Fogaca A."/>
            <person name="Logullo C."/>
            <person name="Tanaka A."/>
            <person name="Daffre S."/>
            <person name="Termignoni C."/>
            <person name="Vaz I.S.Jr."/>
            <person name="Oliveira P.L."/>
            <person name="Ribeiro J.M."/>
        </authorList>
    </citation>
    <scope>NUCLEOTIDE SEQUENCE</scope>
    <source>
        <strain evidence="2">Porto Alegre</strain>
    </source>
</reference>
<protein>
    <submittedName>
        <fullName evidence="2">Uncharacterized protein</fullName>
    </submittedName>
</protein>
<dbReference type="AlphaFoldDB" id="A0A6M2DA96"/>